<feature type="chain" id="PRO_5003010168" description="Lipoprotein" evidence="1">
    <location>
        <begin position="18"/>
        <end position="91"/>
    </location>
</feature>
<keyword evidence="1" id="KW-0732">Signal</keyword>
<gene>
    <name evidence="2" type="ordered locus">Hoch_0047</name>
</gene>
<evidence type="ECO:0000256" key="1">
    <source>
        <dbReference type="SAM" id="SignalP"/>
    </source>
</evidence>
<evidence type="ECO:0000313" key="2">
    <source>
        <dbReference type="EMBL" id="ACY12689.1"/>
    </source>
</evidence>
<dbReference type="HOGENOM" id="CLU_2422870_0_0_7"/>
<name>D0LFQ5_HALO1</name>
<dbReference type="AlphaFoldDB" id="D0LFQ5"/>
<dbReference type="EMBL" id="CP001804">
    <property type="protein sequence ID" value="ACY12689.1"/>
    <property type="molecule type" value="Genomic_DNA"/>
</dbReference>
<evidence type="ECO:0000313" key="3">
    <source>
        <dbReference type="Proteomes" id="UP000001880"/>
    </source>
</evidence>
<dbReference type="RefSeq" id="WP_012825316.1">
    <property type="nucleotide sequence ID" value="NC_013440.1"/>
</dbReference>
<proteinExistence type="predicted"/>
<reference evidence="2 3" key="1">
    <citation type="journal article" date="2010" name="Stand. Genomic Sci.">
        <title>Complete genome sequence of Haliangium ochraceum type strain (SMP-2).</title>
        <authorList>
            <consortium name="US DOE Joint Genome Institute (JGI-PGF)"/>
            <person name="Ivanova N."/>
            <person name="Daum C."/>
            <person name="Lang E."/>
            <person name="Abt B."/>
            <person name="Kopitz M."/>
            <person name="Saunders E."/>
            <person name="Lapidus A."/>
            <person name="Lucas S."/>
            <person name="Glavina Del Rio T."/>
            <person name="Nolan M."/>
            <person name="Tice H."/>
            <person name="Copeland A."/>
            <person name="Cheng J.F."/>
            <person name="Chen F."/>
            <person name="Bruce D."/>
            <person name="Goodwin L."/>
            <person name="Pitluck S."/>
            <person name="Mavromatis K."/>
            <person name="Pati A."/>
            <person name="Mikhailova N."/>
            <person name="Chen A."/>
            <person name="Palaniappan K."/>
            <person name="Land M."/>
            <person name="Hauser L."/>
            <person name="Chang Y.J."/>
            <person name="Jeffries C.D."/>
            <person name="Detter J.C."/>
            <person name="Brettin T."/>
            <person name="Rohde M."/>
            <person name="Goker M."/>
            <person name="Bristow J."/>
            <person name="Markowitz V."/>
            <person name="Eisen J.A."/>
            <person name="Hugenholtz P."/>
            <person name="Kyrpides N.C."/>
            <person name="Klenk H.P."/>
        </authorList>
    </citation>
    <scope>NUCLEOTIDE SEQUENCE [LARGE SCALE GENOMIC DNA]</scope>
    <source>
        <strain evidence="3">DSM 14365 / CIP 107738 / JCM 11303 / AJ 13395 / SMP-2</strain>
    </source>
</reference>
<dbReference type="KEGG" id="hoh:Hoch_0047"/>
<accession>D0LFQ5</accession>
<evidence type="ECO:0008006" key="4">
    <source>
        <dbReference type="Google" id="ProtNLM"/>
    </source>
</evidence>
<dbReference type="PROSITE" id="PS51257">
    <property type="entry name" value="PROKAR_LIPOPROTEIN"/>
    <property type="match status" value="1"/>
</dbReference>
<protein>
    <recommendedName>
        <fullName evidence="4">Lipoprotein</fullName>
    </recommendedName>
</protein>
<organism evidence="2 3">
    <name type="scientific">Haliangium ochraceum (strain DSM 14365 / JCM 11303 / SMP-2)</name>
    <dbReference type="NCBI Taxonomy" id="502025"/>
    <lineage>
        <taxon>Bacteria</taxon>
        <taxon>Pseudomonadati</taxon>
        <taxon>Myxococcota</taxon>
        <taxon>Polyangia</taxon>
        <taxon>Haliangiales</taxon>
        <taxon>Kofleriaceae</taxon>
        <taxon>Haliangium</taxon>
    </lineage>
</organism>
<feature type="signal peptide" evidence="1">
    <location>
        <begin position="1"/>
        <end position="17"/>
    </location>
</feature>
<dbReference type="Proteomes" id="UP000001880">
    <property type="component" value="Chromosome"/>
</dbReference>
<sequence>MRILAYALSAFMGFALVACSSSRSPRCKQICQQESKCIRELGRVDMHFDEAECIAACTVLDRDGEGRRIVDEHAQCVSSAAGECSTLLRCR</sequence>
<keyword evidence="3" id="KW-1185">Reference proteome</keyword>